<dbReference type="AlphaFoldDB" id="Q6KZ33"/>
<evidence type="ECO:0000256" key="4">
    <source>
        <dbReference type="ARBA" id="ARBA00022679"/>
    </source>
</evidence>
<dbReference type="GO" id="GO:0008276">
    <property type="term" value="F:protein methyltransferase activity"/>
    <property type="evidence" value="ECO:0007669"/>
    <property type="project" value="InterPro"/>
</dbReference>
<dbReference type="InterPro" id="IPR029063">
    <property type="entry name" value="SAM-dependent_MTases_sf"/>
</dbReference>
<dbReference type="eggNOG" id="arCOG00977">
    <property type="taxonomic scope" value="Archaea"/>
</dbReference>
<dbReference type="SUPFAM" id="SSF53790">
    <property type="entry name" value="Tetrapyrrole methylase"/>
    <property type="match status" value="1"/>
</dbReference>
<dbReference type="InterPro" id="IPR006365">
    <property type="entry name" value="Cbl_synth_CobL"/>
</dbReference>
<dbReference type="InterPro" id="IPR014776">
    <property type="entry name" value="4pyrrole_Mease_sub2"/>
</dbReference>
<dbReference type="PaxDb" id="263820-PTO1434"/>
<dbReference type="CDD" id="cd11644">
    <property type="entry name" value="Precorrin-6Y-MT"/>
    <property type="match status" value="1"/>
</dbReference>
<dbReference type="SUPFAM" id="SSF53335">
    <property type="entry name" value="S-adenosyl-L-methionine-dependent methyltransferases"/>
    <property type="match status" value="1"/>
</dbReference>
<keyword evidence="4 7" id="KW-0808">Transferase</keyword>
<dbReference type="KEGG" id="pto:PTO1434"/>
<dbReference type="GO" id="GO:0009236">
    <property type="term" value="P:cobalamin biosynthetic process"/>
    <property type="evidence" value="ECO:0007669"/>
    <property type="project" value="UniProtKB-UniPathway"/>
</dbReference>
<keyword evidence="5" id="KW-0949">S-adenosyl-L-methionine</keyword>
<dbReference type="InterPro" id="IPR000878">
    <property type="entry name" value="4pyrrol_Mease"/>
</dbReference>
<keyword evidence="3 7" id="KW-0489">Methyltransferase</keyword>
<dbReference type="Proteomes" id="UP000000438">
    <property type="component" value="Chromosome"/>
</dbReference>
<dbReference type="Pfam" id="PF00590">
    <property type="entry name" value="TP_methylase"/>
    <property type="match status" value="1"/>
</dbReference>
<proteinExistence type="predicted"/>
<dbReference type="HOGENOM" id="CLU_031955_1_2_2"/>
<dbReference type="UniPathway" id="UPA00148"/>
<dbReference type="Gene3D" id="3.30.950.10">
    <property type="entry name" value="Methyltransferase, Cobalt-precorrin-4 Transmethylase, Domain 2"/>
    <property type="match status" value="1"/>
</dbReference>
<dbReference type="EMBL" id="AE017261">
    <property type="protein sequence ID" value="AAT44019.1"/>
    <property type="molecule type" value="Genomic_DNA"/>
</dbReference>
<evidence type="ECO:0000256" key="3">
    <source>
        <dbReference type="ARBA" id="ARBA00022603"/>
    </source>
</evidence>
<organism evidence="7 8">
    <name type="scientific">Picrophilus torridus (strain ATCC 700027 / DSM 9790 / JCM 10055 / NBRC 100828 / KAW 2/3)</name>
    <dbReference type="NCBI Taxonomy" id="1122961"/>
    <lineage>
        <taxon>Archaea</taxon>
        <taxon>Methanobacteriati</taxon>
        <taxon>Thermoplasmatota</taxon>
        <taxon>Thermoplasmata</taxon>
        <taxon>Thermoplasmatales</taxon>
        <taxon>Picrophilaceae</taxon>
        <taxon>Picrophilus</taxon>
    </lineage>
</organism>
<comment type="pathway">
    <text evidence="1">Cofactor biosynthesis; adenosylcobalamin biosynthesis.</text>
</comment>
<dbReference type="Pfam" id="PF01135">
    <property type="entry name" value="PCMT"/>
    <property type="match status" value="1"/>
</dbReference>
<dbReference type="InParanoid" id="Q6KZ33"/>
<keyword evidence="2" id="KW-0169">Cobalamin biosynthesis</keyword>
<dbReference type="InterPro" id="IPR035996">
    <property type="entry name" value="4pyrrol_Methylase_sf"/>
</dbReference>
<dbReference type="eggNOG" id="arCOG00650">
    <property type="taxonomic scope" value="Archaea"/>
</dbReference>
<dbReference type="InterPro" id="IPR012818">
    <property type="entry name" value="CbiE"/>
</dbReference>
<dbReference type="GeneID" id="2844236"/>
<dbReference type="InterPro" id="IPR014777">
    <property type="entry name" value="4pyrrole_Mease_sub1"/>
</dbReference>
<evidence type="ECO:0000259" key="6">
    <source>
        <dbReference type="Pfam" id="PF00590"/>
    </source>
</evidence>
<dbReference type="InterPro" id="IPR050714">
    <property type="entry name" value="Cobalamin_biosynth_MTase"/>
</dbReference>
<reference evidence="7 8" key="1">
    <citation type="journal article" date="2004" name="Proc. Natl. Acad. Sci. U.S.A.">
        <title>Genome sequence of Picrophilus torridus and its implications for life around pH 0.</title>
        <authorList>
            <person name="Futterer O."/>
            <person name="Angelov A."/>
            <person name="Liesegang H."/>
            <person name="Gottschalk G."/>
            <person name="Schleper C."/>
            <person name="Schepers B."/>
            <person name="Dock C."/>
            <person name="Antranikian G."/>
            <person name="Liebl W."/>
        </authorList>
    </citation>
    <scope>NUCLEOTIDE SEQUENCE [LARGE SCALE GENOMIC DNA]</scope>
    <source>
        <strain evidence="8">ATCC 700027 / DSM 9790 / JCM 10055 / NBRC 100828</strain>
    </source>
</reference>
<dbReference type="STRING" id="263820.PTO1434"/>
<name>Q6KZ33_PICTO</name>
<accession>Q6KZ33</accession>
<dbReference type="Gene3D" id="3.40.1010.10">
    <property type="entry name" value="Cobalt-precorrin-4 Transmethylase, Domain 1"/>
    <property type="match status" value="1"/>
</dbReference>
<dbReference type="PIRSF" id="PIRSF036428">
    <property type="entry name" value="CobL"/>
    <property type="match status" value="1"/>
</dbReference>
<protein>
    <submittedName>
        <fullName evidence="7">Decarboxylating precorrin-6Y C5,15-methyltransferase</fullName>
        <ecNumber evidence="7">2.1.1.132</ecNumber>
    </submittedName>
</protein>
<evidence type="ECO:0000313" key="8">
    <source>
        <dbReference type="Proteomes" id="UP000000438"/>
    </source>
</evidence>
<sequence length="386" mass="43949">MINVIGINPCRELSRRAFEIIEGSDLIISGERNSHIINKKIDFYIKDLKSTVEFIDKNINKNICIIASGDPLFFGIGASLSSRYKMNILTETSSIAIAMSRINEDYHDAVFISLHGRSINGLAQRIEKNRKIIILTDDENNPSRIAKYLMEFNLNYEMYVFENLCYDNEKIYKLNPEEASKMSFSRLNIVYLKSNKDNYIYPDDDDLYKINSNITKSEIRDITLRLLNIKDNDVFWDIGAGSGFISISASKAAPGSLIYSIEKNKNALRNIYLNSRRYHSDINIIDGEAPYCLDDLPDPDAVFIGGSSGLIDDIIEYSYKRLRPGGRLVLNIATLNSLARAVNKMEKLFSNFSFEEVSVFKSSRILSTFRFEPVNPVFILHGEKDA</sequence>
<dbReference type="NCBIfam" id="TIGR02467">
    <property type="entry name" value="CbiE"/>
    <property type="match status" value="1"/>
</dbReference>
<dbReference type="PATRIC" id="fig|263820.9.peg.1488"/>
<dbReference type="RefSeq" id="WP_011178235.1">
    <property type="nucleotide sequence ID" value="NC_005877.1"/>
</dbReference>
<dbReference type="CDD" id="cd02440">
    <property type="entry name" value="AdoMet_MTases"/>
    <property type="match status" value="1"/>
</dbReference>
<dbReference type="Gene3D" id="3.40.50.150">
    <property type="entry name" value="Vaccinia Virus protein VP39"/>
    <property type="match status" value="1"/>
</dbReference>
<evidence type="ECO:0000256" key="1">
    <source>
        <dbReference type="ARBA" id="ARBA00004953"/>
    </source>
</evidence>
<dbReference type="PANTHER" id="PTHR43182">
    <property type="entry name" value="COBALT-PRECORRIN-6B C(15)-METHYLTRANSFERASE (DECARBOXYLATING)"/>
    <property type="match status" value="1"/>
</dbReference>
<dbReference type="OrthoDB" id="6027at2157"/>
<evidence type="ECO:0000313" key="7">
    <source>
        <dbReference type="EMBL" id="AAT44019.1"/>
    </source>
</evidence>
<gene>
    <name evidence="7" type="ordered locus">PTO1434</name>
</gene>
<evidence type="ECO:0000256" key="5">
    <source>
        <dbReference type="ARBA" id="ARBA00022691"/>
    </source>
</evidence>
<dbReference type="GO" id="GO:0032259">
    <property type="term" value="P:methylation"/>
    <property type="evidence" value="ECO:0007669"/>
    <property type="project" value="UniProtKB-KW"/>
</dbReference>
<dbReference type="PANTHER" id="PTHR43182:SF1">
    <property type="entry name" value="COBALT-PRECORRIN-7 C(5)-METHYLTRANSFERASE"/>
    <property type="match status" value="1"/>
</dbReference>
<dbReference type="InterPro" id="IPR014008">
    <property type="entry name" value="Cbl_synth_MTase_CbiT"/>
</dbReference>
<evidence type="ECO:0000256" key="2">
    <source>
        <dbReference type="ARBA" id="ARBA00022573"/>
    </source>
</evidence>
<dbReference type="EC" id="2.1.1.132" evidence="7"/>
<dbReference type="GO" id="GO:0046025">
    <property type="term" value="F:precorrin-6Y C5,15-methyltransferase (decarboxylating) activity"/>
    <property type="evidence" value="ECO:0007669"/>
    <property type="project" value="UniProtKB-EC"/>
</dbReference>
<dbReference type="NCBIfam" id="TIGR02469">
    <property type="entry name" value="CbiT"/>
    <property type="match status" value="1"/>
</dbReference>
<feature type="domain" description="Tetrapyrrole methylase" evidence="6">
    <location>
        <begin position="4"/>
        <end position="175"/>
    </location>
</feature>